<dbReference type="EMBL" id="BMAT01010911">
    <property type="protein sequence ID" value="GFR63206.1"/>
    <property type="molecule type" value="Genomic_DNA"/>
</dbReference>
<name>A0AAV4ERQ7_9GAST</name>
<keyword evidence="2" id="KW-1185">Reference proteome</keyword>
<dbReference type="AlphaFoldDB" id="A0AAV4ERQ7"/>
<reference evidence="1 2" key="1">
    <citation type="journal article" date="2021" name="Elife">
        <title>Chloroplast acquisition without the gene transfer in kleptoplastic sea slugs, Plakobranchus ocellatus.</title>
        <authorList>
            <person name="Maeda T."/>
            <person name="Takahashi S."/>
            <person name="Yoshida T."/>
            <person name="Shimamura S."/>
            <person name="Takaki Y."/>
            <person name="Nagai Y."/>
            <person name="Toyoda A."/>
            <person name="Suzuki Y."/>
            <person name="Arimoto A."/>
            <person name="Ishii H."/>
            <person name="Satoh N."/>
            <person name="Nishiyama T."/>
            <person name="Hasebe M."/>
            <person name="Maruyama T."/>
            <person name="Minagawa J."/>
            <person name="Obokata J."/>
            <person name="Shigenobu S."/>
        </authorList>
    </citation>
    <scope>NUCLEOTIDE SEQUENCE [LARGE SCALE GENOMIC DNA]</scope>
</reference>
<sequence length="108" mass="11973">MLYQNTAQEEGFFLSPIVLLLCDGAIVPTGPVCSSKKRGDIPFTQQINHFSRSECSSIVHQHLLNGLPFTEHLIEFFANAQYDSFLSALQIANLSGPQSTIVRYGRSL</sequence>
<comment type="caution">
    <text evidence="1">The sequence shown here is derived from an EMBL/GenBank/DDBJ whole genome shotgun (WGS) entry which is preliminary data.</text>
</comment>
<evidence type="ECO:0000313" key="2">
    <source>
        <dbReference type="Proteomes" id="UP000762676"/>
    </source>
</evidence>
<dbReference type="Proteomes" id="UP000762676">
    <property type="component" value="Unassembled WGS sequence"/>
</dbReference>
<proteinExistence type="predicted"/>
<evidence type="ECO:0000313" key="1">
    <source>
        <dbReference type="EMBL" id="GFR63206.1"/>
    </source>
</evidence>
<gene>
    <name evidence="1" type="ORF">ElyMa_005477500</name>
</gene>
<organism evidence="1 2">
    <name type="scientific">Elysia marginata</name>
    <dbReference type="NCBI Taxonomy" id="1093978"/>
    <lineage>
        <taxon>Eukaryota</taxon>
        <taxon>Metazoa</taxon>
        <taxon>Spiralia</taxon>
        <taxon>Lophotrochozoa</taxon>
        <taxon>Mollusca</taxon>
        <taxon>Gastropoda</taxon>
        <taxon>Heterobranchia</taxon>
        <taxon>Euthyneura</taxon>
        <taxon>Panpulmonata</taxon>
        <taxon>Sacoglossa</taxon>
        <taxon>Placobranchoidea</taxon>
        <taxon>Plakobranchidae</taxon>
        <taxon>Elysia</taxon>
    </lineage>
</organism>
<accession>A0AAV4ERQ7</accession>
<protein>
    <submittedName>
        <fullName evidence="1">Uncharacterized protein</fullName>
    </submittedName>
</protein>